<dbReference type="Gene3D" id="6.10.140.2220">
    <property type="match status" value="1"/>
</dbReference>
<feature type="domain" description="SET" evidence="5">
    <location>
        <begin position="195"/>
        <end position="471"/>
    </location>
</feature>
<reference evidence="7" key="1">
    <citation type="submission" date="2007-03" db="EMBL/GenBank/DDBJ databases">
        <title>Annotation of Culex pipiens quinquefasciatus.</title>
        <authorList>
            <consortium name="The Broad Institute Genome Sequencing Platform"/>
            <person name="Atkinson P.W."/>
            <person name="Hemingway J."/>
            <person name="Christensen B.M."/>
            <person name="Higgs S."/>
            <person name="Kodira C."/>
            <person name="Hannick L."/>
            <person name="Megy K."/>
            <person name="O'Leary S."/>
            <person name="Pearson M."/>
            <person name="Haas B.J."/>
            <person name="Mauceli E."/>
            <person name="Wortman J.R."/>
            <person name="Lee N.H."/>
            <person name="Guigo R."/>
            <person name="Stanke M."/>
            <person name="Alvarado L."/>
            <person name="Amedeo P."/>
            <person name="Antoine C.H."/>
            <person name="Arensburger P."/>
            <person name="Bidwell S.L."/>
            <person name="Crawford M."/>
            <person name="Camaro F."/>
            <person name="Devon K."/>
            <person name="Engels R."/>
            <person name="Hammond M."/>
            <person name="Howarth C."/>
            <person name="Koehrsen M."/>
            <person name="Lawson D."/>
            <person name="Montgomery P."/>
            <person name="Nene V."/>
            <person name="Nusbaum C."/>
            <person name="Puiu D."/>
            <person name="Romero-Severson J."/>
            <person name="Severson D.W."/>
            <person name="Shumway M."/>
            <person name="Sisk P."/>
            <person name="Stolte C."/>
            <person name="Zeng Q."/>
            <person name="Eisenstadt E."/>
            <person name="Fraser-Liggett C."/>
            <person name="Strausberg R."/>
            <person name="Galagan J."/>
            <person name="Birren B."/>
            <person name="Collins F.H."/>
        </authorList>
    </citation>
    <scope>NUCLEOTIDE SEQUENCE [LARGE SCALE GENOMIC DNA]</scope>
    <source>
        <strain evidence="7">JHB</strain>
    </source>
</reference>
<evidence type="ECO:0000313" key="9">
    <source>
        <dbReference type="Proteomes" id="UP000002320"/>
    </source>
</evidence>
<dbReference type="Proteomes" id="UP000002320">
    <property type="component" value="Unassembled WGS sequence"/>
</dbReference>
<accession>B0WLS6</accession>
<dbReference type="EMBL" id="DS231990">
    <property type="protein sequence ID" value="EDS30654.1"/>
    <property type="molecule type" value="Genomic_DNA"/>
</dbReference>
<evidence type="ECO:0000256" key="4">
    <source>
        <dbReference type="PROSITE-ProRule" id="PRU00134"/>
    </source>
</evidence>
<gene>
    <name evidence="8" type="primary">6040214</name>
    <name evidence="7" type="ORF">CpipJ_CPIJ007544</name>
</gene>
<keyword evidence="1" id="KW-0479">Metal-binding</keyword>
<dbReference type="PROSITE" id="PS01360">
    <property type="entry name" value="ZF_MYND_1"/>
    <property type="match status" value="1"/>
</dbReference>
<organism>
    <name type="scientific">Culex quinquefasciatus</name>
    <name type="common">Southern house mosquito</name>
    <name type="synonym">Culex pungens</name>
    <dbReference type="NCBI Taxonomy" id="7176"/>
    <lineage>
        <taxon>Eukaryota</taxon>
        <taxon>Metazoa</taxon>
        <taxon>Ecdysozoa</taxon>
        <taxon>Arthropoda</taxon>
        <taxon>Hexapoda</taxon>
        <taxon>Insecta</taxon>
        <taxon>Pterygota</taxon>
        <taxon>Neoptera</taxon>
        <taxon>Endopterygota</taxon>
        <taxon>Diptera</taxon>
        <taxon>Nematocera</taxon>
        <taxon>Culicoidea</taxon>
        <taxon>Culicidae</taxon>
        <taxon>Culicinae</taxon>
        <taxon>Culicini</taxon>
        <taxon>Culex</taxon>
        <taxon>Culex</taxon>
    </lineage>
</organism>
<dbReference type="Pfam" id="PF00856">
    <property type="entry name" value="SET"/>
    <property type="match status" value="1"/>
</dbReference>
<reference evidence="8" key="2">
    <citation type="submission" date="2021-02" db="UniProtKB">
        <authorList>
            <consortium name="EnsemblMetazoa"/>
        </authorList>
    </citation>
    <scope>IDENTIFICATION</scope>
    <source>
        <strain evidence="8">JHB</strain>
    </source>
</reference>
<dbReference type="HOGENOM" id="CLU_021727_4_1_1"/>
<dbReference type="GO" id="GO:0008757">
    <property type="term" value="F:S-adenosylmethionine-dependent methyltransferase activity"/>
    <property type="evidence" value="ECO:0007669"/>
    <property type="project" value="UniProtKB-ARBA"/>
</dbReference>
<feature type="domain" description="MYND-type" evidence="6">
    <location>
        <begin position="247"/>
        <end position="287"/>
    </location>
</feature>
<evidence type="ECO:0000256" key="3">
    <source>
        <dbReference type="ARBA" id="ARBA00022833"/>
    </source>
</evidence>
<dbReference type="InterPro" id="IPR001214">
    <property type="entry name" value="SET_dom"/>
</dbReference>
<dbReference type="InterPro" id="IPR002893">
    <property type="entry name" value="Znf_MYND"/>
</dbReference>
<dbReference type="Gene3D" id="2.170.270.10">
    <property type="entry name" value="SET domain"/>
    <property type="match status" value="2"/>
</dbReference>
<dbReference type="OrthoDB" id="6054366at2759"/>
<dbReference type="PROSITE" id="PS50280">
    <property type="entry name" value="SET"/>
    <property type="match status" value="1"/>
</dbReference>
<dbReference type="AlphaFoldDB" id="B0WLS6"/>
<dbReference type="InParanoid" id="B0WLS6"/>
<protein>
    <recommendedName>
        <fullName evidence="10">SET and MYND domain-containing protein 4</fullName>
    </recommendedName>
</protein>
<dbReference type="VEuPathDB" id="VectorBase:CQUJHB000851"/>
<dbReference type="PANTHER" id="PTHR47111:SF1">
    <property type="entry name" value="SET AND MYND DOMAIN-CONTAINING PROTEIN 4"/>
    <property type="match status" value="1"/>
</dbReference>
<dbReference type="eggNOG" id="KOG2084">
    <property type="taxonomic scope" value="Eukaryota"/>
</dbReference>
<evidence type="ECO:0000256" key="2">
    <source>
        <dbReference type="ARBA" id="ARBA00022771"/>
    </source>
</evidence>
<keyword evidence="9" id="KW-1185">Reference proteome</keyword>
<evidence type="ECO:0000259" key="6">
    <source>
        <dbReference type="PROSITE" id="PS50865"/>
    </source>
</evidence>
<dbReference type="GO" id="GO:0008170">
    <property type="term" value="F:N-methyltransferase activity"/>
    <property type="evidence" value="ECO:0007669"/>
    <property type="project" value="UniProtKB-ARBA"/>
</dbReference>
<dbReference type="EnsemblMetazoa" id="CPIJ007544-RA">
    <property type="protein sequence ID" value="CPIJ007544-PA"/>
    <property type="gene ID" value="CPIJ007544"/>
</dbReference>
<dbReference type="SUPFAM" id="SSF82199">
    <property type="entry name" value="SET domain"/>
    <property type="match status" value="1"/>
</dbReference>
<dbReference type="VEuPathDB" id="VectorBase:CPIJ007544"/>
<evidence type="ECO:0000313" key="7">
    <source>
        <dbReference type="EMBL" id="EDS30654.1"/>
    </source>
</evidence>
<keyword evidence="2 4" id="KW-0863">Zinc-finger</keyword>
<sequence>MNSAAVKSGPGPETVAHLQSTFSRNMKSGGELDLDADALELIKFVETHGQLDKTPELVKSNAPAAEHRSAGNRLYRERKLNQALVLYNESICHAEAGSDQLAMGYANRYWINGCSVMVKVTSGTLKFYRSAVYFEQGEYEFALYNIDLAKRNNYPEQLMPKLLARELNCQQQIAAGRSKPTVPHPRMNINVDINPEIPFLASGIGMNYEAKFGRGLIAQKDFNPGDILLDEKVELCGLECDLIYQSCSQCSGEFGYSLIPCPGCPLAMFCSKECQEMNWKLYHRFECGVASKLCCISFTWGMIIPRFFFYGLTQFGDDLQAMMDYCEQEHATAPNPLERTLNQLEVFKFIHNAKPHFNRKFDSYLKVIVVFYYVVFLMNPLVRSIICTESHERFFLRSLLAYSRLLGSLLASTVFFKVYPQGYTAGTVSLIGSICNHSCDPAVNTVIHSGRVKMVVLRPIRKGEQIFTTYGTSWWEPGEDRPLDYKCRCVVCDRGPAGRKWHSLMMRPFPLKELKNVQRMRYVLDSEETNNAAKLNALQQLIKRYAHLHPQKNLGDILRVYDSLLNDAVFAENEALARARLHAACAAPL</sequence>
<proteinExistence type="predicted"/>
<dbReference type="SUPFAM" id="SSF144232">
    <property type="entry name" value="HIT/MYND zinc finger-like"/>
    <property type="match status" value="1"/>
</dbReference>
<evidence type="ECO:0000256" key="1">
    <source>
        <dbReference type="ARBA" id="ARBA00022723"/>
    </source>
</evidence>
<dbReference type="PROSITE" id="PS50865">
    <property type="entry name" value="ZF_MYND_2"/>
    <property type="match status" value="1"/>
</dbReference>
<evidence type="ECO:0008006" key="10">
    <source>
        <dbReference type="Google" id="ProtNLM"/>
    </source>
</evidence>
<name>B0WLS6_CULQU</name>
<dbReference type="KEGG" id="cqu:CpipJ_CPIJ007544"/>
<keyword evidence="3" id="KW-0862">Zinc</keyword>
<evidence type="ECO:0000313" key="8">
    <source>
        <dbReference type="EnsemblMetazoa" id="CPIJ007544-PA"/>
    </source>
</evidence>
<dbReference type="Pfam" id="PF01753">
    <property type="entry name" value="zf-MYND"/>
    <property type="match status" value="1"/>
</dbReference>
<dbReference type="PANTHER" id="PTHR47111">
    <property type="entry name" value="BCDNA.LD29892"/>
    <property type="match status" value="1"/>
</dbReference>
<dbReference type="InterPro" id="IPR046341">
    <property type="entry name" value="SET_dom_sf"/>
</dbReference>
<evidence type="ECO:0000259" key="5">
    <source>
        <dbReference type="PROSITE" id="PS50280"/>
    </source>
</evidence>
<dbReference type="GO" id="GO:0008276">
    <property type="term" value="F:protein methyltransferase activity"/>
    <property type="evidence" value="ECO:0007669"/>
    <property type="project" value="UniProtKB-ARBA"/>
</dbReference>
<dbReference type="GO" id="GO:0008270">
    <property type="term" value="F:zinc ion binding"/>
    <property type="evidence" value="ECO:0007669"/>
    <property type="project" value="UniProtKB-KW"/>
</dbReference>